<evidence type="ECO:0000313" key="1">
    <source>
        <dbReference type="EMBL" id="KAK9708303.1"/>
    </source>
</evidence>
<organism evidence="1 2">
    <name type="scientific">Popillia japonica</name>
    <name type="common">Japanese beetle</name>
    <dbReference type="NCBI Taxonomy" id="7064"/>
    <lineage>
        <taxon>Eukaryota</taxon>
        <taxon>Metazoa</taxon>
        <taxon>Ecdysozoa</taxon>
        <taxon>Arthropoda</taxon>
        <taxon>Hexapoda</taxon>
        <taxon>Insecta</taxon>
        <taxon>Pterygota</taxon>
        <taxon>Neoptera</taxon>
        <taxon>Endopterygota</taxon>
        <taxon>Coleoptera</taxon>
        <taxon>Polyphaga</taxon>
        <taxon>Scarabaeiformia</taxon>
        <taxon>Scarabaeidae</taxon>
        <taxon>Rutelinae</taxon>
        <taxon>Popillia</taxon>
    </lineage>
</organism>
<evidence type="ECO:0000313" key="2">
    <source>
        <dbReference type="Proteomes" id="UP001458880"/>
    </source>
</evidence>
<proteinExistence type="predicted"/>
<sequence>MFSDDLKLFREVSSLEDCEFLQADLERVSQCEDNNIALNARKGKMITFTRVSAPIIFNYSLREAILERVELIKDLGELFDAGLTFAQHSLREAILERVELIKDLGELFDAGLTFVQLKRSHPGAC</sequence>
<reference evidence="1 2" key="1">
    <citation type="journal article" date="2024" name="BMC Genomics">
        <title>De novo assembly and annotation of Popillia japonica's genome with initial clues to its potential as an invasive pest.</title>
        <authorList>
            <person name="Cucini C."/>
            <person name="Boschi S."/>
            <person name="Funari R."/>
            <person name="Cardaioli E."/>
            <person name="Iannotti N."/>
            <person name="Marturano G."/>
            <person name="Paoli F."/>
            <person name="Bruttini M."/>
            <person name="Carapelli A."/>
            <person name="Frati F."/>
            <person name="Nardi F."/>
        </authorList>
    </citation>
    <scope>NUCLEOTIDE SEQUENCE [LARGE SCALE GENOMIC DNA]</scope>
    <source>
        <strain evidence="1">DMR45628</strain>
    </source>
</reference>
<comment type="caution">
    <text evidence="1">The sequence shown here is derived from an EMBL/GenBank/DDBJ whole genome shotgun (WGS) entry which is preliminary data.</text>
</comment>
<keyword evidence="2" id="KW-1185">Reference proteome</keyword>
<dbReference type="AlphaFoldDB" id="A0AAW1JV98"/>
<accession>A0AAW1JV98</accession>
<evidence type="ECO:0008006" key="3">
    <source>
        <dbReference type="Google" id="ProtNLM"/>
    </source>
</evidence>
<dbReference type="EMBL" id="JASPKY010000332">
    <property type="protein sequence ID" value="KAK9708303.1"/>
    <property type="molecule type" value="Genomic_DNA"/>
</dbReference>
<gene>
    <name evidence="1" type="ORF">QE152_g27292</name>
</gene>
<protein>
    <recommendedName>
        <fullName evidence="3">Reverse transcriptase domain-containing protein</fullName>
    </recommendedName>
</protein>
<dbReference type="Proteomes" id="UP001458880">
    <property type="component" value="Unassembled WGS sequence"/>
</dbReference>
<name>A0AAW1JV98_POPJA</name>